<gene>
    <name evidence="6" type="ORF">A2227_03415</name>
</gene>
<reference evidence="6 7" key="1">
    <citation type="journal article" date="2016" name="Nat. Commun.">
        <title>Thousands of microbial genomes shed light on interconnected biogeochemical processes in an aquifer system.</title>
        <authorList>
            <person name="Anantharaman K."/>
            <person name="Brown C.T."/>
            <person name="Hug L.A."/>
            <person name="Sharon I."/>
            <person name="Castelle C.J."/>
            <person name="Probst A.J."/>
            <person name="Thomas B.C."/>
            <person name="Singh A."/>
            <person name="Wilkins M.J."/>
            <person name="Karaoz U."/>
            <person name="Brodie E.L."/>
            <person name="Williams K.H."/>
            <person name="Hubbard S.S."/>
            <person name="Banfield J.F."/>
        </authorList>
    </citation>
    <scope>NUCLEOTIDE SEQUENCE [LARGE SCALE GENOMIC DNA]</scope>
</reference>
<dbReference type="GO" id="GO:0015562">
    <property type="term" value="F:efflux transmembrane transporter activity"/>
    <property type="evidence" value="ECO:0007669"/>
    <property type="project" value="TreeGrafter"/>
</dbReference>
<dbReference type="Gene3D" id="2.40.420.20">
    <property type="match status" value="1"/>
</dbReference>
<dbReference type="InterPro" id="IPR058637">
    <property type="entry name" value="YknX-like_C"/>
</dbReference>
<evidence type="ECO:0000259" key="5">
    <source>
        <dbReference type="Pfam" id="PF25989"/>
    </source>
</evidence>
<protein>
    <submittedName>
        <fullName evidence="6">Uncharacterized protein</fullName>
    </submittedName>
</protein>
<keyword evidence="3" id="KW-1133">Transmembrane helix</keyword>
<name>A0A1F5SHW1_9BACT</name>
<evidence type="ECO:0000256" key="1">
    <source>
        <dbReference type="ARBA" id="ARBA00004236"/>
    </source>
</evidence>
<dbReference type="InterPro" id="IPR006143">
    <property type="entry name" value="RND_pump_MFP"/>
</dbReference>
<comment type="similarity">
    <text evidence="2">Belongs to the membrane fusion protein (MFP) (TC 8.A.1) family.</text>
</comment>
<dbReference type="NCBIfam" id="TIGR01730">
    <property type="entry name" value="RND_mfp"/>
    <property type="match status" value="1"/>
</dbReference>
<feature type="domain" description="Multidrug resistance protein MdtA-like beta-barrel" evidence="4">
    <location>
        <begin position="449"/>
        <end position="526"/>
    </location>
</feature>
<dbReference type="Gene3D" id="2.40.30.170">
    <property type="match status" value="1"/>
</dbReference>
<dbReference type="SUPFAM" id="SSF111369">
    <property type="entry name" value="HlyD-like secretion proteins"/>
    <property type="match status" value="2"/>
</dbReference>
<dbReference type="AlphaFoldDB" id="A0A1F5SHW1"/>
<feature type="domain" description="YknX-like C-terminal permuted SH3-like" evidence="5">
    <location>
        <begin position="534"/>
        <end position="600"/>
    </location>
</feature>
<dbReference type="Gene3D" id="2.40.50.100">
    <property type="match status" value="1"/>
</dbReference>
<dbReference type="Pfam" id="PF25989">
    <property type="entry name" value="YknX_C"/>
    <property type="match status" value="1"/>
</dbReference>
<dbReference type="STRING" id="1797994.A2227_03415"/>
<dbReference type="Pfam" id="PF25944">
    <property type="entry name" value="Beta-barrel_RND"/>
    <property type="match status" value="1"/>
</dbReference>
<keyword evidence="3" id="KW-0472">Membrane</keyword>
<organism evidence="6 7">
    <name type="scientific">Candidatus Falkowbacteria bacterium RIFOXYA2_FULL_47_19</name>
    <dbReference type="NCBI Taxonomy" id="1797994"/>
    <lineage>
        <taxon>Bacteria</taxon>
        <taxon>Candidatus Falkowiibacteriota</taxon>
    </lineage>
</organism>
<evidence type="ECO:0000256" key="2">
    <source>
        <dbReference type="ARBA" id="ARBA00009477"/>
    </source>
</evidence>
<evidence type="ECO:0000313" key="6">
    <source>
        <dbReference type="EMBL" id="OGF26308.1"/>
    </source>
</evidence>
<dbReference type="GO" id="GO:1990281">
    <property type="term" value="C:efflux pump complex"/>
    <property type="evidence" value="ECO:0007669"/>
    <property type="project" value="TreeGrafter"/>
</dbReference>
<evidence type="ECO:0000256" key="3">
    <source>
        <dbReference type="SAM" id="Phobius"/>
    </source>
</evidence>
<comment type="caution">
    <text evidence="6">The sequence shown here is derived from an EMBL/GenBank/DDBJ whole genome shotgun (WGS) entry which is preliminary data.</text>
</comment>
<dbReference type="EMBL" id="MFGB01000016">
    <property type="protein sequence ID" value="OGF26308.1"/>
    <property type="molecule type" value="Genomic_DNA"/>
</dbReference>
<comment type="subcellular location">
    <subcellularLocation>
        <location evidence="1">Cell membrane</location>
    </subcellularLocation>
</comment>
<evidence type="ECO:0000259" key="4">
    <source>
        <dbReference type="Pfam" id="PF25944"/>
    </source>
</evidence>
<dbReference type="Gene3D" id="1.10.287.470">
    <property type="entry name" value="Helix hairpin bin"/>
    <property type="match status" value="1"/>
</dbReference>
<dbReference type="PANTHER" id="PTHR30469">
    <property type="entry name" value="MULTIDRUG RESISTANCE PROTEIN MDTA"/>
    <property type="match status" value="1"/>
</dbReference>
<proteinExistence type="inferred from homology"/>
<dbReference type="Proteomes" id="UP000178367">
    <property type="component" value="Unassembled WGS sequence"/>
</dbReference>
<sequence length="602" mass="63990">MSLKNSIAAVADTIVPRPKLGDKIKKLLRPRRRFSIAAALLLFLILGGIWAAAKYGKQSEPEEPLTDPRAKEIKTMTLDRENRTAIKAVGTVKADSKIDVVALAGGTIKNLTFAVGDRVFAGGILASLNDNTVLTNLINAENNFANLQSSLILSRSMTEQSLRQASLGVDTAREGVAAAEIAAEAANNNLLNYDALRGKGDEDTKHNAVIAFNGHLNTIWSALDQVNYLIKAEGSLQLPGVENILGVKDMSSLSAAKQDYLKLKKSYLSLNDLSPAEDTITSAMAALSDALALTKQLVDGTIAVLDNTITSAEFPDSALAAQKNSFSGLRANIVGAQTAAGATRQALENLSLINTQERDALVSALNTANNRLTSAKTAFSNSLVGEENARLLSENQVLSAQTALDGARSQLNLARVAAGDLSVKAPISGVITAKYVDIGAEMNPGQPIAQISQAEMMKIETSLPSEDIYRIAIGQEAIIGNELKAVVSSIDPAADPVTRKVKLEIVFDNKNGELIQETFVDIVIPVKTGAESIYVPLKTVTVTQTESYVFVIKDDRAVKTPVILGKTEAEFIEVLSGLNRGDTLAVDGAKNLIDGDEVKITD</sequence>
<keyword evidence="3" id="KW-0812">Transmembrane</keyword>
<evidence type="ECO:0000313" key="7">
    <source>
        <dbReference type="Proteomes" id="UP000178367"/>
    </source>
</evidence>
<feature type="transmembrane region" description="Helical" evidence="3">
    <location>
        <begin position="34"/>
        <end position="53"/>
    </location>
</feature>
<accession>A0A1F5SHW1</accession>
<dbReference type="InterPro" id="IPR058626">
    <property type="entry name" value="MdtA-like_b-barrel"/>
</dbReference>